<keyword evidence="1" id="KW-0812">Transmembrane</keyword>
<protein>
    <submittedName>
        <fullName evidence="2">Uncharacterized protein</fullName>
    </submittedName>
</protein>
<evidence type="ECO:0000313" key="2">
    <source>
        <dbReference type="EMBL" id="KGE86442.1"/>
    </source>
</evidence>
<comment type="caution">
    <text evidence="2">The sequence shown here is derived from an EMBL/GenBank/DDBJ whole genome shotgun (WGS) entry which is preliminary data.</text>
</comment>
<proteinExistence type="predicted"/>
<evidence type="ECO:0000256" key="1">
    <source>
        <dbReference type="SAM" id="Phobius"/>
    </source>
</evidence>
<sequence>MGFCVGGKWCRAQECRNRCESWFGTMVDVADACKKACNNSVSFTKDEFLCSGQYLDIGPVMLRYKFDPCPDDLLTMESILDPANKRTEEEDRLRLYAPYLIGASVLFLGALALILFAPTKKR</sequence>
<name>A0A098S5G3_9BACT</name>
<evidence type="ECO:0000313" key="3">
    <source>
        <dbReference type="Proteomes" id="UP000029736"/>
    </source>
</evidence>
<keyword evidence="1" id="KW-0472">Membrane</keyword>
<dbReference type="EMBL" id="JPOS01000079">
    <property type="protein sequence ID" value="KGE86442.1"/>
    <property type="molecule type" value="Genomic_DNA"/>
</dbReference>
<accession>A0A098S5G3</accession>
<feature type="transmembrane region" description="Helical" evidence="1">
    <location>
        <begin position="96"/>
        <end position="117"/>
    </location>
</feature>
<gene>
    <name evidence="2" type="ORF">IX84_21935</name>
</gene>
<keyword evidence="3" id="KW-1185">Reference proteome</keyword>
<organism evidence="2 3">
    <name type="scientific">Phaeodactylibacter xiamenensis</name>
    <dbReference type="NCBI Taxonomy" id="1524460"/>
    <lineage>
        <taxon>Bacteria</taxon>
        <taxon>Pseudomonadati</taxon>
        <taxon>Bacteroidota</taxon>
        <taxon>Saprospiria</taxon>
        <taxon>Saprospirales</taxon>
        <taxon>Haliscomenobacteraceae</taxon>
        <taxon>Phaeodactylibacter</taxon>
    </lineage>
</organism>
<dbReference type="OrthoDB" id="1510216at2"/>
<dbReference type="Proteomes" id="UP000029736">
    <property type="component" value="Unassembled WGS sequence"/>
</dbReference>
<keyword evidence="1" id="KW-1133">Transmembrane helix</keyword>
<dbReference type="STRING" id="1524460.IX84_21935"/>
<dbReference type="RefSeq" id="WP_044225294.1">
    <property type="nucleotide sequence ID" value="NZ_JBKAGJ010000026.1"/>
</dbReference>
<reference evidence="2 3" key="1">
    <citation type="journal article" date="2014" name="Int. J. Syst. Evol. Microbiol.">
        <title>Phaeodactylibacter xiamenensis gen. nov., sp. nov., a member of the family Saprospiraceae isolated from the marine alga Phaeodactylum tricornutum.</title>
        <authorList>
            <person name="Chen Z.Jr."/>
            <person name="Lei X."/>
            <person name="Lai Q."/>
            <person name="Li Y."/>
            <person name="Zhang B."/>
            <person name="Zhang J."/>
            <person name="Zhang H."/>
            <person name="Yang L."/>
            <person name="Zheng W."/>
            <person name="Tian Y."/>
            <person name="Yu Z."/>
            <person name="Xu H.Jr."/>
            <person name="Zheng T."/>
        </authorList>
    </citation>
    <scope>NUCLEOTIDE SEQUENCE [LARGE SCALE GENOMIC DNA]</scope>
    <source>
        <strain evidence="2 3">KD52</strain>
    </source>
</reference>
<dbReference type="AlphaFoldDB" id="A0A098S5G3"/>